<sequence length="450" mass="50643">MTVVAEHPTIPKVPGSLPIVGHTLRMVRNPLKFASEAAALGPIARIYLGPKMAYMVSNHELLYEILVRQAKSFEKGRHFERARPLLGNGILLSSGSFHRRQRLIMNPAFTKDNIASYLDIMRSAADDIFTTWEDGQVVQMYHMFYELAVRIVIKSMFTTDMAEQDIAEVYRSMPTVISGFERRAAIPPALLDLFPTKSGKEFYAAVERLRVIGHRIVADYRARGELPKNDLMALLLNSAAEGDKLMTDKQIHDEFMTLLTAGSETAPSAMGWSCYLLGKYPEVQERIQAEVDEVFDGRPVTAKGLERLEYTRRVVKESLRLYPPVWAISRCTKENVTICGYDLAANTQVFYSIHSVQRDPGVYEDPDEFHPERWEGEKGKRLPRSAFVPFGAGSRNCIGENFAWTEIQAVLATLLQRWTINPVDNAPVPPVAMGALVPGPLPMTVTRRKK</sequence>
<keyword evidence="3 7" id="KW-0479">Metal-binding</keyword>
<keyword evidence="6 8" id="KW-0503">Monooxygenase</keyword>
<proteinExistence type="inferred from homology"/>
<dbReference type="Gene3D" id="1.10.630.10">
    <property type="entry name" value="Cytochrome P450"/>
    <property type="match status" value="1"/>
</dbReference>
<reference evidence="9" key="1">
    <citation type="submission" date="2023-03" db="EMBL/GenBank/DDBJ databases">
        <title>Amycolatopsis taiwanensis NBRC 103393.</title>
        <authorList>
            <person name="Ichikawa N."/>
            <person name="Sato H."/>
            <person name="Tonouchi N."/>
        </authorList>
    </citation>
    <scope>NUCLEOTIDE SEQUENCE</scope>
    <source>
        <strain evidence="9">NBRC 103393</strain>
    </source>
</reference>
<dbReference type="GO" id="GO:0004497">
    <property type="term" value="F:monooxygenase activity"/>
    <property type="evidence" value="ECO:0007669"/>
    <property type="project" value="UniProtKB-KW"/>
</dbReference>
<evidence type="ECO:0000256" key="3">
    <source>
        <dbReference type="ARBA" id="ARBA00022723"/>
    </source>
</evidence>
<dbReference type="PROSITE" id="PS00086">
    <property type="entry name" value="CYTOCHROME_P450"/>
    <property type="match status" value="1"/>
</dbReference>
<dbReference type="InterPro" id="IPR050196">
    <property type="entry name" value="Cytochrome_P450_Monoox"/>
</dbReference>
<keyword evidence="2 7" id="KW-0349">Heme</keyword>
<dbReference type="SUPFAM" id="SSF48264">
    <property type="entry name" value="Cytochrome P450"/>
    <property type="match status" value="1"/>
</dbReference>
<name>A0A9W6R7H8_9PSEU</name>
<evidence type="ECO:0000256" key="4">
    <source>
        <dbReference type="ARBA" id="ARBA00023002"/>
    </source>
</evidence>
<dbReference type="PRINTS" id="PR00463">
    <property type="entry name" value="EP450I"/>
</dbReference>
<dbReference type="PANTHER" id="PTHR24291">
    <property type="entry name" value="CYTOCHROME P450 FAMILY 4"/>
    <property type="match status" value="1"/>
</dbReference>
<comment type="caution">
    <text evidence="9">The sequence shown here is derived from an EMBL/GenBank/DDBJ whole genome shotgun (WGS) entry which is preliminary data.</text>
</comment>
<dbReference type="GO" id="GO:0005506">
    <property type="term" value="F:iron ion binding"/>
    <property type="evidence" value="ECO:0007669"/>
    <property type="project" value="InterPro"/>
</dbReference>
<dbReference type="GO" id="GO:0016705">
    <property type="term" value="F:oxidoreductase activity, acting on paired donors, with incorporation or reduction of molecular oxygen"/>
    <property type="evidence" value="ECO:0007669"/>
    <property type="project" value="InterPro"/>
</dbReference>
<evidence type="ECO:0000256" key="7">
    <source>
        <dbReference type="PIRSR" id="PIRSR602401-1"/>
    </source>
</evidence>
<comment type="cofactor">
    <cofactor evidence="7">
        <name>heme</name>
        <dbReference type="ChEBI" id="CHEBI:30413"/>
    </cofactor>
</comment>
<dbReference type="InterPro" id="IPR036396">
    <property type="entry name" value="Cyt_P450_sf"/>
</dbReference>
<dbReference type="PANTHER" id="PTHR24291:SF50">
    <property type="entry name" value="BIFUNCTIONAL ALBAFLAVENONE MONOOXYGENASE_TERPENE SYNTHASE"/>
    <property type="match status" value="1"/>
</dbReference>
<evidence type="ECO:0000256" key="8">
    <source>
        <dbReference type="RuleBase" id="RU000461"/>
    </source>
</evidence>
<evidence type="ECO:0000313" key="10">
    <source>
        <dbReference type="Proteomes" id="UP001165136"/>
    </source>
</evidence>
<dbReference type="InterPro" id="IPR001128">
    <property type="entry name" value="Cyt_P450"/>
</dbReference>
<keyword evidence="10" id="KW-1185">Reference proteome</keyword>
<dbReference type="InterPro" id="IPR017972">
    <property type="entry name" value="Cyt_P450_CS"/>
</dbReference>
<dbReference type="Proteomes" id="UP001165136">
    <property type="component" value="Unassembled WGS sequence"/>
</dbReference>
<evidence type="ECO:0000256" key="2">
    <source>
        <dbReference type="ARBA" id="ARBA00022617"/>
    </source>
</evidence>
<comment type="similarity">
    <text evidence="1 8">Belongs to the cytochrome P450 family.</text>
</comment>
<dbReference type="RefSeq" id="WP_052371805.1">
    <property type="nucleotide sequence ID" value="NZ_BSTI01000014.1"/>
</dbReference>
<dbReference type="AlphaFoldDB" id="A0A9W6R7H8"/>
<keyword evidence="5 7" id="KW-0408">Iron</keyword>
<evidence type="ECO:0000256" key="1">
    <source>
        <dbReference type="ARBA" id="ARBA00010617"/>
    </source>
</evidence>
<dbReference type="InterPro" id="IPR002401">
    <property type="entry name" value="Cyt_P450_E_grp-I"/>
</dbReference>
<accession>A0A9W6R7H8</accession>
<keyword evidence="4 8" id="KW-0560">Oxidoreductase</keyword>
<dbReference type="EMBL" id="BSTI01000014">
    <property type="protein sequence ID" value="GLY68967.1"/>
    <property type="molecule type" value="Genomic_DNA"/>
</dbReference>
<feature type="binding site" description="axial binding residue" evidence="7">
    <location>
        <position position="397"/>
    </location>
    <ligand>
        <name>heme</name>
        <dbReference type="ChEBI" id="CHEBI:30413"/>
    </ligand>
    <ligandPart>
        <name>Fe</name>
        <dbReference type="ChEBI" id="CHEBI:18248"/>
    </ligandPart>
</feature>
<gene>
    <name evidence="9" type="ORF">Atai01_55860</name>
</gene>
<dbReference type="PRINTS" id="PR00385">
    <property type="entry name" value="P450"/>
</dbReference>
<dbReference type="Pfam" id="PF00067">
    <property type="entry name" value="p450"/>
    <property type="match status" value="1"/>
</dbReference>
<dbReference type="GO" id="GO:0020037">
    <property type="term" value="F:heme binding"/>
    <property type="evidence" value="ECO:0007669"/>
    <property type="project" value="InterPro"/>
</dbReference>
<protein>
    <submittedName>
        <fullName evidence="9">Cytochrome P450</fullName>
    </submittedName>
</protein>
<evidence type="ECO:0000256" key="5">
    <source>
        <dbReference type="ARBA" id="ARBA00023004"/>
    </source>
</evidence>
<organism evidence="9 10">
    <name type="scientific">Amycolatopsis taiwanensis</name>
    <dbReference type="NCBI Taxonomy" id="342230"/>
    <lineage>
        <taxon>Bacteria</taxon>
        <taxon>Bacillati</taxon>
        <taxon>Actinomycetota</taxon>
        <taxon>Actinomycetes</taxon>
        <taxon>Pseudonocardiales</taxon>
        <taxon>Pseudonocardiaceae</taxon>
        <taxon>Amycolatopsis</taxon>
    </lineage>
</organism>
<evidence type="ECO:0000313" key="9">
    <source>
        <dbReference type="EMBL" id="GLY68967.1"/>
    </source>
</evidence>
<evidence type="ECO:0000256" key="6">
    <source>
        <dbReference type="ARBA" id="ARBA00023033"/>
    </source>
</evidence>